<feature type="region of interest" description="Disordered" evidence="1">
    <location>
        <begin position="132"/>
        <end position="157"/>
    </location>
</feature>
<dbReference type="Proteomes" id="UP000299102">
    <property type="component" value="Unassembled WGS sequence"/>
</dbReference>
<feature type="compositionally biased region" description="Low complexity" evidence="1">
    <location>
        <begin position="136"/>
        <end position="148"/>
    </location>
</feature>
<evidence type="ECO:0000313" key="2">
    <source>
        <dbReference type="EMBL" id="GBP07387.1"/>
    </source>
</evidence>
<protein>
    <submittedName>
        <fullName evidence="2">Uncharacterized protein</fullName>
    </submittedName>
</protein>
<comment type="caution">
    <text evidence="2">The sequence shown here is derived from an EMBL/GenBank/DDBJ whole genome shotgun (WGS) entry which is preliminary data.</text>
</comment>
<organism evidence="2 3">
    <name type="scientific">Eumeta variegata</name>
    <name type="common">Bagworm moth</name>
    <name type="synonym">Eumeta japonica</name>
    <dbReference type="NCBI Taxonomy" id="151549"/>
    <lineage>
        <taxon>Eukaryota</taxon>
        <taxon>Metazoa</taxon>
        <taxon>Ecdysozoa</taxon>
        <taxon>Arthropoda</taxon>
        <taxon>Hexapoda</taxon>
        <taxon>Insecta</taxon>
        <taxon>Pterygota</taxon>
        <taxon>Neoptera</taxon>
        <taxon>Endopterygota</taxon>
        <taxon>Lepidoptera</taxon>
        <taxon>Glossata</taxon>
        <taxon>Ditrysia</taxon>
        <taxon>Tineoidea</taxon>
        <taxon>Psychidae</taxon>
        <taxon>Oiketicinae</taxon>
        <taxon>Eumeta</taxon>
    </lineage>
</organism>
<dbReference type="AlphaFoldDB" id="A0A4C1T1M2"/>
<evidence type="ECO:0000256" key="1">
    <source>
        <dbReference type="SAM" id="MobiDB-lite"/>
    </source>
</evidence>
<proteinExistence type="predicted"/>
<accession>A0A4C1T1M2</accession>
<evidence type="ECO:0000313" key="3">
    <source>
        <dbReference type="Proteomes" id="UP000299102"/>
    </source>
</evidence>
<gene>
    <name evidence="2" type="ORF">EVAR_4763_1</name>
</gene>
<name>A0A4C1T1M2_EUMVA</name>
<reference evidence="2 3" key="1">
    <citation type="journal article" date="2019" name="Commun. Biol.">
        <title>The bagworm genome reveals a unique fibroin gene that provides high tensile strength.</title>
        <authorList>
            <person name="Kono N."/>
            <person name="Nakamura H."/>
            <person name="Ohtoshi R."/>
            <person name="Tomita M."/>
            <person name="Numata K."/>
            <person name="Arakawa K."/>
        </authorList>
    </citation>
    <scope>NUCLEOTIDE SEQUENCE [LARGE SCALE GENOMIC DNA]</scope>
</reference>
<keyword evidence="3" id="KW-1185">Reference proteome</keyword>
<sequence>MPRRAGRRRETIVAHKAVIRRKSLFTALAFRSRATKNDAPSGPLSAAHCWPGRVLGLCSFLRKEPVGARRGIRRYKEKWQFSRRKKFPRVSRDLRDTDACRRFFPPGSGELSESRPYEGYISFNRRSLAREINAERTTSARSAAGRGARAARRASPP</sequence>
<dbReference type="EMBL" id="BGZK01000026">
    <property type="protein sequence ID" value="GBP07387.1"/>
    <property type="molecule type" value="Genomic_DNA"/>
</dbReference>